<name>A0A930VLC2_9ACTN</name>
<dbReference type="Pfam" id="PF14030">
    <property type="entry name" value="DUF4245"/>
    <property type="match status" value="1"/>
</dbReference>
<reference evidence="2" key="1">
    <citation type="submission" date="2020-11" db="EMBL/GenBank/DDBJ databases">
        <title>Nocardioides cynanchi sp. nov., isolated from soil of rhizosphere of Cynanchum wilfordii.</title>
        <authorList>
            <person name="Lee J.-S."/>
            <person name="Suh M.K."/>
            <person name="Kim J.-S."/>
        </authorList>
    </citation>
    <scope>NUCLEOTIDE SEQUENCE</scope>
    <source>
        <strain evidence="2">KCTC 19276</strain>
    </source>
</reference>
<gene>
    <name evidence="2" type="ORF">ISU10_17820</name>
</gene>
<feature type="transmembrane region" description="Helical" evidence="1">
    <location>
        <begin position="18"/>
        <end position="38"/>
    </location>
</feature>
<dbReference type="Proteomes" id="UP000660668">
    <property type="component" value="Unassembled WGS sequence"/>
</dbReference>
<dbReference type="RefSeq" id="WP_194697778.1">
    <property type="nucleotide sequence ID" value="NZ_JADKPO010000029.1"/>
</dbReference>
<proteinExistence type="predicted"/>
<keyword evidence="3" id="KW-1185">Reference proteome</keyword>
<evidence type="ECO:0000313" key="2">
    <source>
        <dbReference type="EMBL" id="MBF4769629.1"/>
    </source>
</evidence>
<organism evidence="2 3">
    <name type="scientific">Nocardioides agariphilus</name>
    <dbReference type="NCBI Taxonomy" id="433664"/>
    <lineage>
        <taxon>Bacteria</taxon>
        <taxon>Bacillati</taxon>
        <taxon>Actinomycetota</taxon>
        <taxon>Actinomycetes</taxon>
        <taxon>Propionibacteriales</taxon>
        <taxon>Nocardioidaceae</taxon>
        <taxon>Nocardioides</taxon>
    </lineage>
</organism>
<dbReference type="AlphaFoldDB" id="A0A930VLC2"/>
<evidence type="ECO:0000313" key="3">
    <source>
        <dbReference type="Proteomes" id="UP000660668"/>
    </source>
</evidence>
<keyword evidence="1" id="KW-0812">Transmembrane</keyword>
<keyword evidence="1" id="KW-0472">Membrane</keyword>
<dbReference type="EMBL" id="JADKPO010000029">
    <property type="protein sequence ID" value="MBF4769629.1"/>
    <property type="molecule type" value="Genomic_DNA"/>
</dbReference>
<comment type="caution">
    <text evidence="2">The sequence shown here is derived from an EMBL/GenBank/DDBJ whole genome shotgun (WGS) entry which is preliminary data.</text>
</comment>
<dbReference type="InterPro" id="IPR025339">
    <property type="entry name" value="DUF4245"/>
</dbReference>
<protein>
    <submittedName>
        <fullName evidence="2">DUF4245 domain-containing protein</fullName>
    </submittedName>
</protein>
<sequence length="189" mass="20089">MTDQREAAGRPGRYQRTIAGGIGSMIVLVVAVLAFVVFRGAFRDNAAVEVDPVDYLAVVAPAQESGFDIVYPPSLPTGWKATSVDFDPGAHPDWGVGLLTDTGKFVGVRQEDDDIDRLLATYVDKSPQEGALVTVDGAIVPEWREWSDQGGDHALAATVDDYEVLVYGSAPVGDLLTVVRSLTDAPVTG</sequence>
<keyword evidence="1" id="KW-1133">Transmembrane helix</keyword>
<evidence type="ECO:0000256" key="1">
    <source>
        <dbReference type="SAM" id="Phobius"/>
    </source>
</evidence>
<accession>A0A930VLC2</accession>